<dbReference type="PANTHER" id="PTHR10621:SF38">
    <property type="entry name" value="UBIQUITIN DOMAIN-CONTAINING PROTEIN 7SL RNA1-RELATED"/>
    <property type="match status" value="1"/>
</dbReference>
<dbReference type="GO" id="GO:0005829">
    <property type="term" value="C:cytosol"/>
    <property type="evidence" value="ECO:0007669"/>
    <property type="project" value="TreeGrafter"/>
</dbReference>
<accession>R0HFY9</accession>
<dbReference type="GO" id="GO:0031593">
    <property type="term" value="F:polyubiquitin modification-dependent protein binding"/>
    <property type="evidence" value="ECO:0007669"/>
    <property type="project" value="TreeGrafter"/>
</dbReference>
<feature type="domain" description="Ubiquitin-like" evidence="1">
    <location>
        <begin position="1"/>
        <end position="75"/>
    </location>
</feature>
<dbReference type="eggNOG" id="KOG0001">
    <property type="taxonomic scope" value="Eukaryota"/>
</dbReference>
<organism evidence="2 3">
    <name type="scientific">Capsella rubella</name>
    <dbReference type="NCBI Taxonomy" id="81985"/>
    <lineage>
        <taxon>Eukaryota</taxon>
        <taxon>Viridiplantae</taxon>
        <taxon>Streptophyta</taxon>
        <taxon>Embryophyta</taxon>
        <taxon>Tracheophyta</taxon>
        <taxon>Spermatophyta</taxon>
        <taxon>Magnoliopsida</taxon>
        <taxon>eudicotyledons</taxon>
        <taxon>Gunneridae</taxon>
        <taxon>Pentapetalae</taxon>
        <taxon>rosids</taxon>
        <taxon>malvids</taxon>
        <taxon>Brassicales</taxon>
        <taxon>Brassicaceae</taxon>
        <taxon>Camelineae</taxon>
        <taxon>Capsella</taxon>
    </lineage>
</organism>
<gene>
    <name evidence="2" type="ORF">CARUB_v10003420mg</name>
</gene>
<dbReference type="GO" id="GO:0043161">
    <property type="term" value="P:proteasome-mediated ubiquitin-dependent protein catabolic process"/>
    <property type="evidence" value="ECO:0007669"/>
    <property type="project" value="TreeGrafter"/>
</dbReference>
<dbReference type="GO" id="GO:0070628">
    <property type="term" value="F:proteasome binding"/>
    <property type="evidence" value="ECO:0007669"/>
    <property type="project" value="TreeGrafter"/>
</dbReference>
<dbReference type="GO" id="GO:0043130">
    <property type="term" value="F:ubiquitin binding"/>
    <property type="evidence" value="ECO:0007669"/>
    <property type="project" value="TreeGrafter"/>
</dbReference>
<protein>
    <recommendedName>
        <fullName evidence="1">Ubiquitin-like domain-containing protein</fullName>
    </recommendedName>
</protein>
<sequence>MKFVVKVLNGSCPPFEVKMDNKDTMLQVKNRIQKSQYIPVARQIIVVDGVVILRNDLTVKQCGIVGNSRIQLDIS</sequence>
<dbReference type="AlphaFoldDB" id="R0HFY9"/>
<evidence type="ECO:0000313" key="2">
    <source>
        <dbReference type="EMBL" id="EOA22713.1"/>
    </source>
</evidence>
<dbReference type="EMBL" id="KB870810">
    <property type="protein sequence ID" value="EOA22713.1"/>
    <property type="molecule type" value="Genomic_DNA"/>
</dbReference>
<dbReference type="CDD" id="cd17039">
    <property type="entry name" value="Ubl_ubiquitin_like"/>
    <property type="match status" value="1"/>
</dbReference>
<dbReference type="PROSITE" id="PS50053">
    <property type="entry name" value="UBIQUITIN_2"/>
    <property type="match status" value="1"/>
</dbReference>
<dbReference type="Gene3D" id="3.10.20.90">
    <property type="entry name" value="Phosphatidylinositol 3-kinase Catalytic Subunit, Chain A, domain 1"/>
    <property type="match status" value="1"/>
</dbReference>
<dbReference type="Proteomes" id="UP000029121">
    <property type="component" value="Unassembled WGS sequence"/>
</dbReference>
<dbReference type="SUPFAM" id="SSF54236">
    <property type="entry name" value="Ubiquitin-like"/>
    <property type="match status" value="1"/>
</dbReference>
<name>R0HFY9_9BRAS</name>
<dbReference type="SMART" id="SM00213">
    <property type="entry name" value="UBQ"/>
    <property type="match status" value="1"/>
</dbReference>
<dbReference type="Pfam" id="PF00240">
    <property type="entry name" value="ubiquitin"/>
    <property type="match status" value="1"/>
</dbReference>
<dbReference type="GO" id="GO:0005654">
    <property type="term" value="C:nucleoplasm"/>
    <property type="evidence" value="ECO:0007669"/>
    <property type="project" value="TreeGrafter"/>
</dbReference>
<dbReference type="STRING" id="81985.R0HFY9"/>
<dbReference type="InterPro" id="IPR029071">
    <property type="entry name" value="Ubiquitin-like_domsf"/>
</dbReference>
<dbReference type="InterPro" id="IPR000626">
    <property type="entry name" value="Ubiquitin-like_dom"/>
</dbReference>
<evidence type="ECO:0000313" key="3">
    <source>
        <dbReference type="Proteomes" id="UP000029121"/>
    </source>
</evidence>
<dbReference type="PANTHER" id="PTHR10621">
    <property type="entry name" value="UV EXCISION REPAIR PROTEIN RAD23"/>
    <property type="match status" value="1"/>
</dbReference>
<proteinExistence type="predicted"/>
<evidence type="ECO:0000259" key="1">
    <source>
        <dbReference type="PROSITE" id="PS50053"/>
    </source>
</evidence>
<keyword evidence="3" id="KW-1185">Reference proteome</keyword>
<reference evidence="3" key="1">
    <citation type="journal article" date="2013" name="Nat. Genet.">
        <title>The Capsella rubella genome and the genomic consequences of rapid mating system evolution.</title>
        <authorList>
            <person name="Slotte T."/>
            <person name="Hazzouri K.M."/>
            <person name="Agren J.A."/>
            <person name="Koenig D."/>
            <person name="Maumus F."/>
            <person name="Guo Y.L."/>
            <person name="Steige K."/>
            <person name="Platts A.E."/>
            <person name="Escobar J.S."/>
            <person name="Newman L.K."/>
            <person name="Wang W."/>
            <person name="Mandakova T."/>
            <person name="Vello E."/>
            <person name="Smith L.M."/>
            <person name="Henz S.R."/>
            <person name="Steffen J."/>
            <person name="Takuno S."/>
            <person name="Brandvain Y."/>
            <person name="Coop G."/>
            <person name="Andolfatto P."/>
            <person name="Hu T.T."/>
            <person name="Blanchette M."/>
            <person name="Clark R.M."/>
            <person name="Quesneville H."/>
            <person name="Nordborg M."/>
            <person name="Gaut B.S."/>
            <person name="Lysak M.A."/>
            <person name="Jenkins J."/>
            <person name="Grimwood J."/>
            <person name="Chapman J."/>
            <person name="Prochnik S."/>
            <person name="Shu S."/>
            <person name="Rokhsar D."/>
            <person name="Schmutz J."/>
            <person name="Weigel D."/>
            <person name="Wright S.I."/>
        </authorList>
    </citation>
    <scope>NUCLEOTIDE SEQUENCE [LARGE SCALE GENOMIC DNA]</scope>
    <source>
        <strain evidence="3">cv. Monte Gargano</strain>
    </source>
</reference>